<dbReference type="SUPFAM" id="SSF109604">
    <property type="entry name" value="HD-domain/PDEase-like"/>
    <property type="match status" value="1"/>
</dbReference>
<dbReference type="InterPro" id="IPR005249">
    <property type="entry name" value="YqeK"/>
</dbReference>
<dbReference type="Gene3D" id="1.10.3210.10">
    <property type="entry name" value="Hypothetical protein af1432"/>
    <property type="match status" value="1"/>
</dbReference>
<dbReference type="Proteomes" id="UP000700908">
    <property type="component" value="Unassembled WGS sequence"/>
</dbReference>
<evidence type="ECO:0000256" key="6">
    <source>
        <dbReference type="ARBA" id="ARBA00049417"/>
    </source>
</evidence>
<dbReference type="NCBIfam" id="TIGR00488">
    <property type="entry name" value="bis(5'-nucleosyl)-tetraphosphatase (symmetrical) YqeK"/>
    <property type="match status" value="1"/>
</dbReference>
<evidence type="ECO:0000313" key="9">
    <source>
        <dbReference type="Proteomes" id="UP000700908"/>
    </source>
</evidence>
<evidence type="ECO:0000256" key="4">
    <source>
        <dbReference type="ARBA" id="ARBA00022801"/>
    </source>
</evidence>
<keyword evidence="3" id="KW-0547">Nucleotide-binding</keyword>
<evidence type="ECO:0000256" key="5">
    <source>
        <dbReference type="ARBA" id="ARBA00023004"/>
    </source>
</evidence>
<comment type="caution">
    <text evidence="8">The sequence shown here is derived from an EMBL/GenBank/DDBJ whole genome shotgun (WGS) entry which is preliminary data.</text>
</comment>
<gene>
    <name evidence="8" type="primary">yqeK</name>
    <name evidence="8" type="ORF">K6V98_06835</name>
</gene>
<dbReference type="Pfam" id="PF01966">
    <property type="entry name" value="HD"/>
    <property type="match status" value="1"/>
</dbReference>
<dbReference type="InterPro" id="IPR006674">
    <property type="entry name" value="HD_domain"/>
</dbReference>
<feature type="domain" description="HD/PDEase" evidence="7">
    <location>
        <begin position="4"/>
        <end position="132"/>
    </location>
</feature>
<evidence type="ECO:0000256" key="3">
    <source>
        <dbReference type="ARBA" id="ARBA00022741"/>
    </source>
</evidence>
<keyword evidence="5" id="KW-0408">Iron</keyword>
<dbReference type="SMART" id="SM00471">
    <property type="entry name" value="HDc"/>
    <property type="match status" value="1"/>
</dbReference>
<keyword evidence="2" id="KW-0479">Metal-binding</keyword>
<keyword evidence="4 8" id="KW-0378">Hydrolase</keyword>
<proteinExistence type="predicted"/>
<sequence length="192" mass="21277">MASSAPRRYEHSVRVSEMAGELARVYGVDEFQARAAGYLHDWCKQLSLRESLEAVCRLHIPIAGDPVQAFAVLHGPIAEQTLPELFPQLAPAVFSAIGRHTIAALDMSDLDMVIFVADAIEPGRSGAWAEDLRSLVGHLNLTQLFFRCFSEGLTYVIQGGRYIYPTAIDIYNHYALLCKSSKQTMKGKEVHV</sequence>
<dbReference type="PANTHER" id="PTHR35795">
    <property type="entry name" value="SLR1885 PROTEIN"/>
    <property type="match status" value="1"/>
</dbReference>
<dbReference type="EMBL" id="JAIMFO010000007">
    <property type="protein sequence ID" value="MBY4798058.1"/>
    <property type="molecule type" value="Genomic_DNA"/>
</dbReference>
<dbReference type="CDD" id="cd00077">
    <property type="entry name" value="HDc"/>
    <property type="match status" value="1"/>
</dbReference>
<comment type="catalytic activity">
    <reaction evidence="6">
        <text>P(1),P(4)-bis(5'-adenosyl) tetraphosphate + H2O = 2 ADP + 2 H(+)</text>
        <dbReference type="Rhea" id="RHEA:24252"/>
        <dbReference type="ChEBI" id="CHEBI:15377"/>
        <dbReference type="ChEBI" id="CHEBI:15378"/>
        <dbReference type="ChEBI" id="CHEBI:58141"/>
        <dbReference type="ChEBI" id="CHEBI:456216"/>
        <dbReference type="EC" id="3.6.1.41"/>
    </reaction>
</comment>
<organism evidence="8 9">
    <name type="scientific">Collinsella ureilytica</name>
    <dbReference type="NCBI Taxonomy" id="2869515"/>
    <lineage>
        <taxon>Bacteria</taxon>
        <taxon>Bacillati</taxon>
        <taxon>Actinomycetota</taxon>
        <taxon>Coriobacteriia</taxon>
        <taxon>Coriobacteriales</taxon>
        <taxon>Coriobacteriaceae</taxon>
        <taxon>Collinsella</taxon>
    </lineage>
</organism>
<evidence type="ECO:0000259" key="7">
    <source>
        <dbReference type="SMART" id="SM00471"/>
    </source>
</evidence>
<evidence type="ECO:0000313" key="8">
    <source>
        <dbReference type="EMBL" id="MBY4798058.1"/>
    </source>
</evidence>
<dbReference type="GO" id="GO:0008803">
    <property type="term" value="F:bis(5'-nucleosyl)-tetraphosphatase (symmetrical) activity"/>
    <property type="evidence" value="ECO:0007669"/>
    <property type="project" value="UniProtKB-EC"/>
</dbReference>
<protein>
    <recommendedName>
        <fullName evidence="1">bis(5'-nucleosyl)-tetraphosphatase (symmetrical)</fullName>
        <ecNumber evidence="1">3.6.1.41</ecNumber>
    </recommendedName>
</protein>
<dbReference type="PANTHER" id="PTHR35795:SF1">
    <property type="entry name" value="BIS(5'-NUCLEOSYL)-TETRAPHOSPHATASE, SYMMETRICAL"/>
    <property type="match status" value="1"/>
</dbReference>
<dbReference type="InterPro" id="IPR051094">
    <property type="entry name" value="Diverse_Catalytic_Enzymes"/>
</dbReference>
<evidence type="ECO:0000256" key="1">
    <source>
        <dbReference type="ARBA" id="ARBA00012506"/>
    </source>
</evidence>
<dbReference type="EC" id="3.6.1.41" evidence="1"/>
<dbReference type="InterPro" id="IPR003607">
    <property type="entry name" value="HD/PDEase_dom"/>
</dbReference>
<reference evidence="8 9" key="1">
    <citation type="submission" date="2021-08" db="EMBL/GenBank/DDBJ databases">
        <title>Collinsella faecalis sp. nov. isolated from swine faeces.</title>
        <authorList>
            <person name="Oh B.S."/>
            <person name="Lee J.H."/>
        </authorList>
    </citation>
    <scope>NUCLEOTIDE SEQUENCE [LARGE SCALE GENOMIC DNA]</scope>
    <source>
        <strain evidence="8 9">AGMB00827</strain>
    </source>
</reference>
<accession>A0ABS7ML76</accession>
<evidence type="ECO:0000256" key="2">
    <source>
        <dbReference type="ARBA" id="ARBA00022723"/>
    </source>
</evidence>
<name>A0ABS7ML76_9ACTN</name>
<keyword evidence="9" id="KW-1185">Reference proteome</keyword>